<dbReference type="STRING" id="177413.SAMN05660859_2250"/>
<evidence type="ECO:0000256" key="1">
    <source>
        <dbReference type="ARBA" id="ARBA00009986"/>
    </source>
</evidence>
<dbReference type="AlphaFoldDB" id="A0A1G4SJG7"/>
<proteinExistence type="inferred from homology"/>
<evidence type="ECO:0000259" key="5">
    <source>
        <dbReference type="Pfam" id="PF00171"/>
    </source>
</evidence>
<dbReference type="PANTHER" id="PTHR43353:SF5">
    <property type="entry name" value="SUCCINATE-SEMIALDEHYDE DEHYDROGENASE, MITOCHONDRIAL"/>
    <property type="match status" value="1"/>
</dbReference>
<comment type="similarity">
    <text evidence="1 4">Belongs to the aldehyde dehydrogenase family.</text>
</comment>
<dbReference type="InterPro" id="IPR016162">
    <property type="entry name" value="Ald_DH_N"/>
</dbReference>
<protein>
    <submittedName>
        <fullName evidence="6">Succinate-semialdehyde dehydrogenase / glutarate-semialdehyde dehydrogenase</fullName>
    </submittedName>
</protein>
<feature type="active site" evidence="3">
    <location>
        <position position="276"/>
    </location>
</feature>
<feature type="domain" description="Aldehyde dehydrogenase" evidence="5">
    <location>
        <begin position="39"/>
        <end position="499"/>
    </location>
</feature>
<sequence>MTLTTPAATVQTAGNTYLVPGFEAAAFPVPTDLLVGDAWVPGAGGQRIDILDPATGGVLTSVADATIADGMAALNAAEAAAAGWAATPPRARAVILQRCFQAIVDNVDWLAQLIALENGKALPDARGEVMYAAEFFRWYAEEAVRINGDISIAPAGGNRIMVQYQPIGVSLLITPWNFPAAMATRKIAPALAAGCTCILKPAEETPLTALAVGEILRQAGVPAGVVNIINTSDPAGVCRAILRDRRTRKLSFTGSTEVGRILLREASYNVINCSMELGGNAPFLVLDDADLDAAIDGAMIAKMRNAGEACTAANRFYVQGGIYDAFVDKLVAKMGALKMGAGTDAASQCGAMINRAAIDKIETLVNDAVAKGASVRLGGKTPDGAGFFYPPSVLADVSLDADLLREEIFGPVAAVVKFTDVEDAVRMANDTEYGLAAYVYTENMKRGLQLAERLDYGMVALNRGLVSDPAAPFGGVKQSGLGREGAHHGLLEFTEAKYIAVNW</sequence>
<evidence type="ECO:0000256" key="2">
    <source>
        <dbReference type="ARBA" id="ARBA00023002"/>
    </source>
</evidence>
<organism evidence="6 7">
    <name type="scientific">Ancylobacter rudongensis</name>
    <dbReference type="NCBI Taxonomy" id="177413"/>
    <lineage>
        <taxon>Bacteria</taxon>
        <taxon>Pseudomonadati</taxon>
        <taxon>Pseudomonadota</taxon>
        <taxon>Alphaproteobacteria</taxon>
        <taxon>Hyphomicrobiales</taxon>
        <taxon>Xanthobacteraceae</taxon>
        <taxon>Ancylobacter</taxon>
    </lineage>
</organism>
<dbReference type="SUPFAM" id="SSF53720">
    <property type="entry name" value="ALDH-like"/>
    <property type="match status" value="1"/>
</dbReference>
<dbReference type="InterPro" id="IPR029510">
    <property type="entry name" value="Ald_DH_CS_GLU"/>
</dbReference>
<dbReference type="CDD" id="cd07103">
    <property type="entry name" value="ALDH_F5_SSADH_GabD"/>
    <property type="match status" value="1"/>
</dbReference>
<dbReference type="PANTHER" id="PTHR43353">
    <property type="entry name" value="SUCCINATE-SEMIALDEHYDE DEHYDROGENASE, MITOCHONDRIAL"/>
    <property type="match status" value="1"/>
</dbReference>
<keyword evidence="7" id="KW-1185">Reference proteome</keyword>
<dbReference type="FunFam" id="3.40.309.10:FF:000004">
    <property type="entry name" value="Succinate-semialdehyde dehydrogenase I"/>
    <property type="match status" value="1"/>
</dbReference>
<accession>A0A1G4SJG7</accession>
<dbReference type="InterPro" id="IPR015590">
    <property type="entry name" value="Aldehyde_DH_dom"/>
</dbReference>
<dbReference type="InterPro" id="IPR016163">
    <property type="entry name" value="Ald_DH_C"/>
</dbReference>
<reference evidence="7" key="1">
    <citation type="submission" date="2016-10" db="EMBL/GenBank/DDBJ databases">
        <authorList>
            <person name="Varghese N."/>
            <person name="Submissions S."/>
        </authorList>
    </citation>
    <scope>NUCLEOTIDE SEQUENCE [LARGE SCALE GENOMIC DNA]</scope>
    <source>
        <strain evidence="7">CGMCC 1.1761</strain>
    </source>
</reference>
<dbReference type="Proteomes" id="UP000198889">
    <property type="component" value="Unassembled WGS sequence"/>
</dbReference>
<dbReference type="PROSITE" id="PS00687">
    <property type="entry name" value="ALDEHYDE_DEHYDR_GLU"/>
    <property type="match status" value="1"/>
</dbReference>
<keyword evidence="2 4" id="KW-0560">Oxidoreductase</keyword>
<dbReference type="RefSeq" id="WP_091439351.1">
    <property type="nucleotide sequence ID" value="NZ_FMTP01000003.1"/>
</dbReference>
<gene>
    <name evidence="6" type="ORF">SAMN05660859_2250</name>
</gene>
<dbReference type="InterPro" id="IPR016161">
    <property type="entry name" value="Ald_DH/histidinol_DH"/>
</dbReference>
<dbReference type="Pfam" id="PF00171">
    <property type="entry name" value="Aldedh"/>
    <property type="match status" value="1"/>
</dbReference>
<dbReference type="InterPro" id="IPR050740">
    <property type="entry name" value="Aldehyde_DH_Superfamily"/>
</dbReference>
<evidence type="ECO:0000256" key="3">
    <source>
        <dbReference type="PROSITE-ProRule" id="PRU10007"/>
    </source>
</evidence>
<dbReference type="Gene3D" id="3.40.605.10">
    <property type="entry name" value="Aldehyde Dehydrogenase, Chain A, domain 1"/>
    <property type="match status" value="1"/>
</dbReference>
<dbReference type="EMBL" id="FMTP01000003">
    <property type="protein sequence ID" value="SCW69087.1"/>
    <property type="molecule type" value="Genomic_DNA"/>
</dbReference>
<dbReference type="FunFam" id="3.40.605.10:FF:000063">
    <property type="entry name" value="Succinate-semialdehyde dehydrogenase, mitochondrial"/>
    <property type="match status" value="1"/>
</dbReference>
<evidence type="ECO:0000313" key="7">
    <source>
        <dbReference type="Proteomes" id="UP000198889"/>
    </source>
</evidence>
<evidence type="ECO:0000313" key="6">
    <source>
        <dbReference type="EMBL" id="SCW69087.1"/>
    </source>
</evidence>
<evidence type="ECO:0000256" key="4">
    <source>
        <dbReference type="RuleBase" id="RU003345"/>
    </source>
</evidence>
<dbReference type="GO" id="GO:0004777">
    <property type="term" value="F:succinate-semialdehyde dehydrogenase (NAD+) activity"/>
    <property type="evidence" value="ECO:0007669"/>
    <property type="project" value="TreeGrafter"/>
</dbReference>
<dbReference type="Gene3D" id="3.40.309.10">
    <property type="entry name" value="Aldehyde Dehydrogenase, Chain A, domain 2"/>
    <property type="match status" value="1"/>
</dbReference>
<name>A0A1G4SJG7_9HYPH</name>
<dbReference type="GO" id="GO:0009450">
    <property type="term" value="P:gamma-aminobutyric acid catabolic process"/>
    <property type="evidence" value="ECO:0007669"/>
    <property type="project" value="TreeGrafter"/>
</dbReference>